<dbReference type="EMBL" id="UXAV01000036">
    <property type="protein sequence ID" value="VDC25804.1"/>
    <property type="molecule type" value="Genomic_DNA"/>
</dbReference>
<protein>
    <submittedName>
        <fullName evidence="1">Uncharacterized protein</fullName>
    </submittedName>
</protein>
<dbReference type="Proteomes" id="UP000270468">
    <property type="component" value="Unassembled WGS sequence"/>
</dbReference>
<dbReference type="RefSeq" id="WP_162497509.1">
    <property type="nucleotide sequence ID" value="NZ_CBCRXF010000006.1"/>
</dbReference>
<reference evidence="1 2" key="1">
    <citation type="submission" date="2018-11" db="EMBL/GenBank/DDBJ databases">
        <authorList>
            <person name="Criscuolo A."/>
        </authorList>
    </citation>
    <scope>NUCLEOTIDE SEQUENCE [LARGE SCALE GENOMIC DNA]</scope>
    <source>
        <strain evidence="1">ATB-66</strain>
    </source>
</reference>
<evidence type="ECO:0000313" key="2">
    <source>
        <dbReference type="Proteomes" id="UP000270468"/>
    </source>
</evidence>
<evidence type="ECO:0000313" key="1">
    <source>
        <dbReference type="EMBL" id="VDC25804.1"/>
    </source>
</evidence>
<proteinExistence type="predicted"/>
<keyword evidence="2" id="KW-1185">Reference proteome</keyword>
<name>A0A3P5XE30_9BACL</name>
<accession>A0A3P5XE30</accession>
<sequence>MCSQNDAQLPADAADVIVGYMEQGESELLIEVADDKQVEKNGLLMYISAKVEINLPKSDVLKYKLGDGSFVCLYSPFRYVA</sequence>
<organism evidence="1 2">
    <name type="scientific">Filibacter tadaridae</name>
    <dbReference type="NCBI Taxonomy" id="2483811"/>
    <lineage>
        <taxon>Bacteria</taxon>
        <taxon>Bacillati</taxon>
        <taxon>Bacillota</taxon>
        <taxon>Bacilli</taxon>
        <taxon>Bacillales</taxon>
        <taxon>Caryophanaceae</taxon>
        <taxon>Filibacter</taxon>
    </lineage>
</organism>
<dbReference type="AlphaFoldDB" id="A0A3P5XE30"/>
<gene>
    <name evidence="1" type="ORF">FILTAD_01303</name>
</gene>